<evidence type="ECO:0000313" key="4">
    <source>
        <dbReference type="Proteomes" id="UP000680038"/>
    </source>
</evidence>
<keyword evidence="1" id="KW-0732">Signal</keyword>
<accession>A0A916JJF0</accession>
<protein>
    <recommendedName>
        <fullName evidence="2">DUF2147 domain-containing protein</fullName>
    </recommendedName>
</protein>
<organism evidence="3 4">
    <name type="scientific">Dyadobacter helix</name>
    <dbReference type="NCBI Taxonomy" id="2822344"/>
    <lineage>
        <taxon>Bacteria</taxon>
        <taxon>Pseudomonadati</taxon>
        <taxon>Bacteroidota</taxon>
        <taxon>Cytophagia</taxon>
        <taxon>Cytophagales</taxon>
        <taxon>Spirosomataceae</taxon>
        <taxon>Dyadobacter</taxon>
    </lineage>
</organism>
<comment type="caution">
    <text evidence="3">The sequence shown here is derived from an EMBL/GenBank/DDBJ whole genome shotgun (WGS) entry which is preliminary data.</text>
</comment>
<sequence>MIKSMKSTLMLLFVAVELTTGAHAQTSADAILGKWTNEDQTRVIEFVKDGGGYQALIRQAPDQSLVGKKQLTGITYGKGVYTGQVWLPKHGKNYPCTLTLKTNDSLELSAKAGFMSKSQMWTRVR</sequence>
<gene>
    <name evidence="3" type="ORF">DYBT9275_05483</name>
</gene>
<dbReference type="PANTHER" id="PTHR36919:SF2">
    <property type="entry name" value="BLL6627 PROTEIN"/>
    <property type="match status" value="1"/>
</dbReference>
<dbReference type="Gene3D" id="2.40.128.520">
    <property type="match status" value="1"/>
</dbReference>
<reference evidence="3" key="1">
    <citation type="submission" date="2021-04" db="EMBL/GenBank/DDBJ databases">
        <authorList>
            <person name="Rodrigo-Torres L."/>
            <person name="Arahal R. D."/>
            <person name="Lucena T."/>
        </authorList>
    </citation>
    <scope>NUCLEOTIDE SEQUENCE</scope>
    <source>
        <strain evidence="3">CECT 9275</strain>
    </source>
</reference>
<proteinExistence type="predicted"/>
<dbReference type="EMBL" id="CAJRAF010000004">
    <property type="protein sequence ID" value="CAG5016133.1"/>
    <property type="molecule type" value="Genomic_DNA"/>
</dbReference>
<evidence type="ECO:0000259" key="2">
    <source>
        <dbReference type="Pfam" id="PF09917"/>
    </source>
</evidence>
<dbReference type="PANTHER" id="PTHR36919">
    <property type="entry name" value="BLR1215 PROTEIN"/>
    <property type="match status" value="1"/>
</dbReference>
<feature type="signal peptide" evidence="1">
    <location>
        <begin position="1"/>
        <end position="24"/>
    </location>
</feature>
<evidence type="ECO:0000256" key="1">
    <source>
        <dbReference type="SAM" id="SignalP"/>
    </source>
</evidence>
<dbReference type="InterPro" id="IPR019223">
    <property type="entry name" value="DUF2147"/>
</dbReference>
<dbReference type="Proteomes" id="UP000680038">
    <property type="component" value="Unassembled WGS sequence"/>
</dbReference>
<feature type="domain" description="DUF2147" evidence="2">
    <location>
        <begin position="33"/>
        <end position="123"/>
    </location>
</feature>
<evidence type="ECO:0000313" key="3">
    <source>
        <dbReference type="EMBL" id="CAG5016133.1"/>
    </source>
</evidence>
<feature type="chain" id="PRO_5037310871" description="DUF2147 domain-containing protein" evidence="1">
    <location>
        <begin position="25"/>
        <end position="125"/>
    </location>
</feature>
<name>A0A916JJF0_9BACT</name>
<dbReference type="AlphaFoldDB" id="A0A916JJF0"/>
<keyword evidence="4" id="KW-1185">Reference proteome</keyword>
<dbReference type="Pfam" id="PF09917">
    <property type="entry name" value="DUF2147"/>
    <property type="match status" value="1"/>
</dbReference>